<feature type="region of interest" description="Disordered" evidence="1">
    <location>
        <begin position="1"/>
        <end position="98"/>
    </location>
</feature>
<keyword evidence="3" id="KW-1185">Reference proteome</keyword>
<dbReference type="Proteomes" id="UP000266889">
    <property type="component" value="Unassembled WGS sequence"/>
</dbReference>
<comment type="caution">
    <text evidence="2">The sequence shown here is derived from an EMBL/GenBank/DDBJ whole genome shotgun (WGS) entry which is preliminary data.</text>
</comment>
<evidence type="ECO:0000313" key="3">
    <source>
        <dbReference type="Proteomes" id="UP000266889"/>
    </source>
</evidence>
<feature type="compositionally biased region" description="Gly residues" evidence="1">
    <location>
        <begin position="59"/>
        <end position="98"/>
    </location>
</feature>
<protein>
    <submittedName>
        <fullName evidence="2">Uncharacterized protein</fullName>
    </submittedName>
</protein>
<gene>
    <name evidence="2" type="ORF">DLJ58_06400</name>
</gene>
<organism evidence="2 3">
    <name type="scientific">Micromonospora arida</name>
    <dbReference type="NCBI Taxonomy" id="2203715"/>
    <lineage>
        <taxon>Bacteria</taxon>
        <taxon>Bacillati</taxon>
        <taxon>Actinomycetota</taxon>
        <taxon>Actinomycetes</taxon>
        <taxon>Micromonosporales</taxon>
        <taxon>Micromonosporaceae</taxon>
        <taxon>Micromonospora</taxon>
    </lineage>
</organism>
<reference evidence="2 3" key="1">
    <citation type="submission" date="2018-05" db="EMBL/GenBank/DDBJ databases">
        <title>Micromonospora from Atacama Desert.</title>
        <authorList>
            <person name="Carro L."/>
            <person name="Goodfellow M."/>
            <person name="Klenk H.-P."/>
        </authorList>
    </citation>
    <scope>NUCLEOTIDE SEQUENCE [LARGE SCALE GENOMIC DNA]</scope>
    <source>
        <strain evidence="2 3">LB32</strain>
    </source>
</reference>
<name>A0A3N9XG93_9ACTN</name>
<evidence type="ECO:0000313" key="2">
    <source>
        <dbReference type="EMBL" id="RQX12155.1"/>
    </source>
</evidence>
<dbReference type="EMBL" id="QGSY01000121">
    <property type="protein sequence ID" value="RQX12155.1"/>
    <property type="molecule type" value="Genomic_DNA"/>
</dbReference>
<sequence>MDGGQLGSAGAGTTGGAEAGAPAHPAPDVGRVAPPGDGHPAGGAETGALARTPGVSVIAGGGGNGGAGIGPGGAGGAGTGGPGGGSGGLGTGGVGGPG</sequence>
<evidence type="ECO:0000256" key="1">
    <source>
        <dbReference type="SAM" id="MobiDB-lite"/>
    </source>
</evidence>
<feature type="compositionally biased region" description="Low complexity" evidence="1">
    <location>
        <begin position="19"/>
        <end position="38"/>
    </location>
</feature>
<proteinExistence type="predicted"/>
<feature type="non-terminal residue" evidence="2">
    <location>
        <position position="98"/>
    </location>
</feature>
<accession>A0A3N9XG93</accession>
<dbReference type="AlphaFoldDB" id="A0A3N9XG93"/>
<feature type="compositionally biased region" description="Gly residues" evidence="1">
    <location>
        <begin position="1"/>
        <end position="18"/>
    </location>
</feature>